<keyword evidence="1" id="KW-1133">Transmembrane helix</keyword>
<accession>A0A0V0HGF4</accession>
<dbReference type="EMBL" id="GEDG01021684">
    <property type="protein sequence ID" value="JAP18106.1"/>
    <property type="molecule type" value="Transcribed_RNA"/>
</dbReference>
<organism evidence="2">
    <name type="scientific">Solanum chacoense</name>
    <name type="common">Chaco potato</name>
    <dbReference type="NCBI Taxonomy" id="4108"/>
    <lineage>
        <taxon>Eukaryota</taxon>
        <taxon>Viridiplantae</taxon>
        <taxon>Streptophyta</taxon>
        <taxon>Embryophyta</taxon>
        <taxon>Tracheophyta</taxon>
        <taxon>Spermatophyta</taxon>
        <taxon>Magnoliopsida</taxon>
        <taxon>eudicotyledons</taxon>
        <taxon>Gunneridae</taxon>
        <taxon>Pentapetalae</taxon>
        <taxon>asterids</taxon>
        <taxon>lamiids</taxon>
        <taxon>Solanales</taxon>
        <taxon>Solanaceae</taxon>
        <taxon>Solanoideae</taxon>
        <taxon>Solaneae</taxon>
        <taxon>Solanum</taxon>
    </lineage>
</organism>
<protein>
    <submittedName>
        <fullName evidence="2">Putative ovule protein</fullName>
    </submittedName>
</protein>
<sequence>MVDRNIYYILKDELHAMEEFVISKYILTYLIKIYSSSFNRCKICEALFFFTIFILLRQIIILRLNNKVNIK</sequence>
<feature type="transmembrane region" description="Helical" evidence="1">
    <location>
        <begin position="46"/>
        <end position="64"/>
    </location>
</feature>
<dbReference type="EMBL" id="GEDG01019933">
    <property type="protein sequence ID" value="JAP19534.1"/>
    <property type="molecule type" value="Transcribed_RNA"/>
</dbReference>
<name>A0A0V0HGF4_SOLCH</name>
<reference evidence="2" key="1">
    <citation type="submission" date="2015-12" db="EMBL/GenBank/DDBJ databases">
        <title>Gene expression during late stages of embryo sac development: a critical building block for successful pollen-pistil interactions.</title>
        <authorList>
            <person name="Liu Y."/>
            <person name="Joly V."/>
            <person name="Sabar M."/>
            <person name="Matton D.P."/>
        </authorList>
    </citation>
    <scope>NUCLEOTIDE SEQUENCE</scope>
</reference>
<evidence type="ECO:0000256" key="1">
    <source>
        <dbReference type="SAM" id="Phobius"/>
    </source>
</evidence>
<proteinExistence type="predicted"/>
<keyword evidence="1" id="KW-0472">Membrane</keyword>
<evidence type="ECO:0000313" key="2">
    <source>
        <dbReference type="EMBL" id="JAP19534.1"/>
    </source>
</evidence>
<keyword evidence="1" id="KW-0812">Transmembrane</keyword>
<dbReference type="AlphaFoldDB" id="A0A0V0HGF4"/>